<reference evidence="3" key="2">
    <citation type="submission" date="2015-06" db="UniProtKB">
        <authorList>
            <consortium name="EnsemblMetazoa"/>
        </authorList>
    </citation>
    <scope>IDENTIFICATION</scope>
</reference>
<dbReference type="OrthoDB" id="10257471at2759"/>
<dbReference type="InterPro" id="IPR057207">
    <property type="entry name" value="FBXL15_LRR"/>
</dbReference>
<feature type="domain" description="F-box/LRR-repeat protein 15-like leucin rich repeat" evidence="2">
    <location>
        <begin position="164"/>
        <end position="292"/>
    </location>
</feature>
<reference evidence="4" key="1">
    <citation type="submission" date="2011-08" db="EMBL/GenBank/DDBJ databases">
        <authorList>
            <person name="Rombauts S."/>
        </authorList>
    </citation>
    <scope>NUCLEOTIDE SEQUENCE</scope>
    <source>
        <strain evidence="4">London</strain>
    </source>
</reference>
<dbReference type="PANTHER" id="PTHR13318">
    <property type="entry name" value="PARTNER OF PAIRED, ISOFORM B-RELATED"/>
    <property type="match status" value="1"/>
</dbReference>
<dbReference type="InterPro" id="IPR001611">
    <property type="entry name" value="Leu-rich_rpt"/>
</dbReference>
<keyword evidence="4" id="KW-1185">Reference proteome</keyword>
<gene>
    <name evidence="3" type="primary">107363485</name>
</gene>
<dbReference type="Proteomes" id="UP000015104">
    <property type="component" value="Unassembled WGS sequence"/>
</dbReference>
<evidence type="ECO:0000259" key="2">
    <source>
        <dbReference type="Pfam" id="PF25372"/>
    </source>
</evidence>
<dbReference type="STRING" id="32264.T1JTM9"/>
<dbReference type="GO" id="GO:0019005">
    <property type="term" value="C:SCF ubiquitin ligase complex"/>
    <property type="evidence" value="ECO:0007669"/>
    <property type="project" value="TreeGrafter"/>
</dbReference>
<dbReference type="Pfam" id="PF25372">
    <property type="entry name" value="DUF7885"/>
    <property type="match status" value="1"/>
</dbReference>
<evidence type="ECO:0000256" key="1">
    <source>
        <dbReference type="SAM" id="MobiDB-lite"/>
    </source>
</evidence>
<dbReference type="SUPFAM" id="SSF52047">
    <property type="entry name" value="RNI-like"/>
    <property type="match status" value="1"/>
</dbReference>
<protein>
    <recommendedName>
        <fullName evidence="2">F-box/LRR-repeat protein 15-like leucin rich repeat domain-containing protein</fullName>
    </recommendedName>
</protein>
<dbReference type="AlphaFoldDB" id="T1JTM9"/>
<dbReference type="SMART" id="SM00367">
    <property type="entry name" value="LRR_CC"/>
    <property type="match status" value="6"/>
</dbReference>
<sequence length="319" mass="36285">MNADQPEDDQENQCDNFGGKLKGGDDLNTDQLIKFVHGEDKVKVNKLLLLPWDDVLFPYILDHLTWKDLYLLRSVSRSMMDLVHCYLSSLLVVDLAKIGKRFTLQAFGVLSANCYNLRILNLYKCKWISNDLLQNIIEQNPHLTHLNISCCLSVNNNCLQRLAINCKGLKSIQLKECCWTNAIAVAHLALNCPLLEEVDLTSCWEITDDSAIALVIRCPNLRRLSLSNIYGITDSVLMNVAAQSKNLEYLNISGCWHITDYGVRLIGENCKKLERLEVFGCSEVTERSLAFLRLRGVKIDIQPPQRPRLTLFLRHAMGH</sequence>
<dbReference type="InterPro" id="IPR032675">
    <property type="entry name" value="LRR_dom_sf"/>
</dbReference>
<dbReference type="Gene3D" id="3.80.10.10">
    <property type="entry name" value="Ribonuclease Inhibitor"/>
    <property type="match status" value="1"/>
</dbReference>
<name>T1JTM9_TETUR</name>
<dbReference type="eggNOG" id="KOG1947">
    <property type="taxonomic scope" value="Eukaryota"/>
</dbReference>
<dbReference type="EMBL" id="CAEY01000481">
    <property type="status" value="NOT_ANNOTATED_CDS"/>
    <property type="molecule type" value="Genomic_DNA"/>
</dbReference>
<dbReference type="InterPro" id="IPR006553">
    <property type="entry name" value="Leu-rich_rpt_Cys-con_subtyp"/>
</dbReference>
<evidence type="ECO:0000313" key="4">
    <source>
        <dbReference type="Proteomes" id="UP000015104"/>
    </source>
</evidence>
<dbReference type="HOGENOM" id="CLU_065717_0_1_1"/>
<dbReference type="OMA" id="CHRITER"/>
<proteinExistence type="predicted"/>
<feature type="region of interest" description="Disordered" evidence="1">
    <location>
        <begin position="1"/>
        <end position="22"/>
    </location>
</feature>
<dbReference type="CDD" id="cd22126">
    <property type="entry name" value="F-box_FBXL15"/>
    <property type="match status" value="1"/>
</dbReference>
<feature type="compositionally biased region" description="Acidic residues" evidence="1">
    <location>
        <begin position="1"/>
        <end position="12"/>
    </location>
</feature>
<evidence type="ECO:0000313" key="3">
    <source>
        <dbReference type="EnsemblMetazoa" id="tetur01g14720.1"/>
    </source>
</evidence>
<dbReference type="EnsemblMetazoa" id="tetur01g14720.1">
    <property type="protein sequence ID" value="tetur01g14720.1"/>
    <property type="gene ID" value="tetur01g14720"/>
</dbReference>
<organism evidence="3 4">
    <name type="scientific">Tetranychus urticae</name>
    <name type="common">Two-spotted spider mite</name>
    <dbReference type="NCBI Taxonomy" id="32264"/>
    <lineage>
        <taxon>Eukaryota</taxon>
        <taxon>Metazoa</taxon>
        <taxon>Ecdysozoa</taxon>
        <taxon>Arthropoda</taxon>
        <taxon>Chelicerata</taxon>
        <taxon>Arachnida</taxon>
        <taxon>Acari</taxon>
        <taxon>Acariformes</taxon>
        <taxon>Trombidiformes</taxon>
        <taxon>Prostigmata</taxon>
        <taxon>Eleutherengona</taxon>
        <taxon>Raphignathae</taxon>
        <taxon>Tetranychoidea</taxon>
        <taxon>Tetranychidae</taxon>
        <taxon>Tetranychus</taxon>
    </lineage>
</organism>
<accession>T1JTM9</accession>
<dbReference type="GO" id="GO:0031146">
    <property type="term" value="P:SCF-dependent proteasomal ubiquitin-dependent protein catabolic process"/>
    <property type="evidence" value="ECO:0007669"/>
    <property type="project" value="TreeGrafter"/>
</dbReference>
<dbReference type="KEGG" id="tut:107363485"/>
<dbReference type="Pfam" id="PF13516">
    <property type="entry name" value="LRR_6"/>
    <property type="match status" value="1"/>
</dbReference>
<dbReference type="PANTHER" id="PTHR13318:SF261">
    <property type="entry name" value="F-BOX DOMAIN-CONTAINING PROTEIN"/>
    <property type="match status" value="1"/>
</dbReference>